<comment type="similarity">
    <text evidence="1">Belongs to the Fur family.</text>
</comment>
<comment type="subunit">
    <text evidence="1">Homodimer.</text>
</comment>
<reference evidence="3 4" key="1">
    <citation type="journal article" date="2021" name="Int. J. Syst. Evol. Microbiol.">
        <title>Steroidobacter gossypii sp. nov., isolated from soil of cotton cropping field.</title>
        <authorList>
            <person name="Huang R."/>
            <person name="Yang S."/>
            <person name="Zhen C."/>
            <person name="Liu W."/>
        </authorList>
    </citation>
    <scope>NUCLEOTIDE SEQUENCE [LARGE SCALE GENOMIC DNA]</scope>
    <source>
        <strain evidence="3 4">S1-65</strain>
    </source>
</reference>
<evidence type="ECO:0000313" key="3">
    <source>
        <dbReference type="EMBL" id="MBM0108628.1"/>
    </source>
</evidence>
<comment type="caution">
    <text evidence="3">The sequence shown here is derived from an EMBL/GenBank/DDBJ whole genome shotgun (WGS) entry which is preliminary data.</text>
</comment>
<dbReference type="InterPro" id="IPR036390">
    <property type="entry name" value="WH_DNA-bd_sf"/>
</dbReference>
<gene>
    <name evidence="1" type="primary">fur</name>
    <name evidence="3" type="ORF">JM946_28180</name>
</gene>
<dbReference type="EMBL" id="JAEVLS010000009">
    <property type="protein sequence ID" value="MBM0108628.1"/>
    <property type="molecule type" value="Genomic_DNA"/>
</dbReference>
<sequence length="164" mass="18390">MSSEYSAQHRPDVDPSADPSSNQGTPTRDRIAQQLHLHGLKPTHQRVRVAEILMAAPTHMTAEQILAQIRKGGERVSKATVYNTLKVLAQRGLVRQIHLDPERSVYDSTIVPHHHFHDLETGELKDIDPNDIAFSRFPTLPEGMEAEVVEVVIRLRRKRAADGA</sequence>
<dbReference type="Gene3D" id="1.10.10.10">
    <property type="entry name" value="Winged helix-like DNA-binding domain superfamily/Winged helix DNA-binding domain"/>
    <property type="match status" value="1"/>
</dbReference>
<dbReference type="CDD" id="cd07153">
    <property type="entry name" value="Fur_like"/>
    <property type="match status" value="1"/>
</dbReference>
<evidence type="ECO:0000256" key="2">
    <source>
        <dbReference type="SAM" id="MobiDB-lite"/>
    </source>
</evidence>
<keyword evidence="1" id="KW-0408">Iron</keyword>
<keyword evidence="1" id="KW-0804">Transcription</keyword>
<organism evidence="3 4">
    <name type="scientific">Steroidobacter gossypii</name>
    <dbReference type="NCBI Taxonomy" id="2805490"/>
    <lineage>
        <taxon>Bacteria</taxon>
        <taxon>Pseudomonadati</taxon>
        <taxon>Pseudomonadota</taxon>
        <taxon>Gammaproteobacteria</taxon>
        <taxon>Steroidobacterales</taxon>
        <taxon>Steroidobacteraceae</taxon>
        <taxon>Steroidobacter</taxon>
    </lineage>
</organism>
<dbReference type="PANTHER" id="PTHR33202:SF7">
    <property type="entry name" value="FERRIC UPTAKE REGULATION PROTEIN"/>
    <property type="match status" value="1"/>
</dbReference>
<comment type="subcellular location">
    <subcellularLocation>
        <location evidence="1">Cytoplasm</location>
    </subcellularLocation>
</comment>
<keyword evidence="1" id="KW-0238">DNA-binding</keyword>
<dbReference type="InterPro" id="IPR002481">
    <property type="entry name" value="FUR"/>
</dbReference>
<dbReference type="RefSeq" id="WP_203170801.1">
    <property type="nucleotide sequence ID" value="NZ_JAEVLS010000009.1"/>
</dbReference>
<evidence type="ECO:0000256" key="1">
    <source>
        <dbReference type="RuleBase" id="RU364037"/>
    </source>
</evidence>
<evidence type="ECO:0000313" key="4">
    <source>
        <dbReference type="Proteomes" id="UP000661077"/>
    </source>
</evidence>
<keyword evidence="1" id="KW-0479">Metal-binding</keyword>
<dbReference type="Pfam" id="PF01475">
    <property type="entry name" value="FUR"/>
    <property type="match status" value="1"/>
</dbReference>
<accession>A0ABS1X5X5</accession>
<keyword evidence="1" id="KW-0862">Zinc</keyword>
<feature type="region of interest" description="Disordered" evidence="2">
    <location>
        <begin position="1"/>
        <end position="27"/>
    </location>
</feature>
<dbReference type="Proteomes" id="UP000661077">
    <property type="component" value="Unassembled WGS sequence"/>
</dbReference>
<name>A0ABS1X5X5_9GAMM</name>
<proteinExistence type="inferred from homology"/>
<dbReference type="InterPro" id="IPR036388">
    <property type="entry name" value="WH-like_DNA-bd_sf"/>
</dbReference>
<keyword evidence="1" id="KW-0805">Transcription regulation</keyword>
<keyword evidence="1" id="KW-0963">Cytoplasm</keyword>
<keyword evidence="4" id="KW-1185">Reference proteome</keyword>
<protein>
    <recommendedName>
        <fullName evidence="1">Ferric uptake regulation protein</fullName>
    </recommendedName>
</protein>
<dbReference type="SUPFAM" id="SSF46785">
    <property type="entry name" value="Winged helix' DNA-binding domain"/>
    <property type="match status" value="1"/>
</dbReference>
<dbReference type="PANTHER" id="PTHR33202">
    <property type="entry name" value="ZINC UPTAKE REGULATION PROTEIN"/>
    <property type="match status" value="1"/>
</dbReference>
<keyword evidence="1" id="KW-0678">Repressor</keyword>